<dbReference type="Pfam" id="PF13499">
    <property type="entry name" value="EF-hand_7"/>
    <property type="match status" value="2"/>
</dbReference>
<dbReference type="Gene3D" id="2.30.30.140">
    <property type="match status" value="1"/>
</dbReference>
<feature type="repeat" description="ANK" evidence="4">
    <location>
        <begin position="386"/>
        <end position="418"/>
    </location>
</feature>
<feature type="region of interest" description="Disordered" evidence="5">
    <location>
        <begin position="791"/>
        <end position="814"/>
    </location>
</feature>
<dbReference type="InterPro" id="IPR002048">
    <property type="entry name" value="EF_hand_dom"/>
</dbReference>
<evidence type="ECO:0000313" key="8">
    <source>
        <dbReference type="Proteomes" id="UP000241890"/>
    </source>
</evidence>
<evidence type="ECO:0000313" key="7">
    <source>
        <dbReference type="EMBL" id="GBG24927.1"/>
    </source>
</evidence>
<dbReference type="EMBL" id="BEYU01000009">
    <property type="protein sequence ID" value="GBG24927.1"/>
    <property type="molecule type" value="Genomic_DNA"/>
</dbReference>
<dbReference type="CDD" id="cd00051">
    <property type="entry name" value="EFh"/>
    <property type="match status" value="3"/>
</dbReference>
<feature type="domain" description="EF-hand" evidence="6">
    <location>
        <begin position="1795"/>
        <end position="1830"/>
    </location>
</feature>
<dbReference type="InParanoid" id="A0A2R5G1M9"/>
<dbReference type="OrthoDB" id="7464126at2759"/>
<feature type="compositionally biased region" description="Basic and acidic residues" evidence="5">
    <location>
        <begin position="885"/>
        <end position="902"/>
    </location>
</feature>
<keyword evidence="8" id="KW-1185">Reference proteome</keyword>
<dbReference type="Pfam" id="PF00023">
    <property type="entry name" value="Ank"/>
    <property type="match status" value="2"/>
</dbReference>
<dbReference type="PROSITE" id="PS50222">
    <property type="entry name" value="EF_HAND_2"/>
    <property type="match status" value="6"/>
</dbReference>
<dbReference type="PANTHER" id="PTHR24198:SF165">
    <property type="entry name" value="ANKYRIN REPEAT-CONTAINING PROTEIN-RELATED"/>
    <property type="match status" value="1"/>
</dbReference>
<dbReference type="PANTHER" id="PTHR24198">
    <property type="entry name" value="ANKYRIN REPEAT AND PROTEIN KINASE DOMAIN-CONTAINING PROTEIN"/>
    <property type="match status" value="1"/>
</dbReference>
<dbReference type="SUPFAM" id="SSF48403">
    <property type="entry name" value="Ankyrin repeat"/>
    <property type="match status" value="1"/>
</dbReference>
<dbReference type="Proteomes" id="UP000241890">
    <property type="component" value="Unassembled WGS sequence"/>
</dbReference>
<dbReference type="InterPro" id="IPR002110">
    <property type="entry name" value="Ankyrin_rpt"/>
</dbReference>
<feature type="domain" description="EF-hand" evidence="6">
    <location>
        <begin position="1012"/>
        <end position="1047"/>
    </location>
</feature>
<feature type="compositionally biased region" description="Basic residues" evidence="5">
    <location>
        <begin position="797"/>
        <end position="814"/>
    </location>
</feature>
<feature type="repeat" description="ANK" evidence="4">
    <location>
        <begin position="319"/>
        <end position="351"/>
    </location>
</feature>
<evidence type="ECO:0000256" key="4">
    <source>
        <dbReference type="PROSITE-ProRule" id="PRU00023"/>
    </source>
</evidence>
<feature type="region of interest" description="Disordered" evidence="5">
    <location>
        <begin position="876"/>
        <end position="920"/>
    </location>
</feature>
<organism evidence="7 8">
    <name type="scientific">Hondaea fermentalgiana</name>
    <dbReference type="NCBI Taxonomy" id="2315210"/>
    <lineage>
        <taxon>Eukaryota</taxon>
        <taxon>Sar</taxon>
        <taxon>Stramenopiles</taxon>
        <taxon>Bigyra</taxon>
        <taxon>Labyrinthulomycetes</taxon>
        <taxon>Thraustochytrida</taxon>
        <taxon>Thraustochytriidae</taxon>
        <taxon>Hondaea</taxon>
    </lineage>
</organism>
<feature type="domain" description="EF-hand" evidence="6">
    <location>
        <begin position="1831"/>
        <end position="1866"/>
    </location>
</feature>
<sequence>MERARGRILSRKRDAATLEEMIDAGDELSLIAALETNVTGVQSRVGNNEETLLIAAARLNKLTICNTLIGLGVEVDALDKGNNTALTIAITHRHLSVARALVVTHGADIDLQGKFEMTPLMLACRESLHDLAMLLIERGANLNSQNQFGWTACMFAARYHQNDNTLRAMINNGADLNPINDDRWSLLMFCLRHDQHNIVPLLIERGVNLSGVNQDKWNPLHLALRYAQQDTALLILNSLVRSGVTDFNHKNCDDWTALSFSIRYGHTAVSTQLIGLGCDLESANVDAWRPIHFATRYDQPEIANLLLDHKVAVNVKNQDGWTPLIIACRNGQTSIAKRIILEGGDVDLQNSNGWTALMMASRNQESEIAHLIVAQPHANLDVQEEDGWTALHFACAYAQSALAIALLEAGANVHLLTSDSWTPLMLACQGPIEDDNSLEGLHECIFACYEYGADLGHTTTGQNRLSALSLAEKYSQEKTASFVRFALESNVKSIIIDKLGLSRKFIVAFFKADILSLESCLAKSDEVLQALGMPSTHLAHFRQLAEEAEMQRHLESNPETASDALSGAVKRLSQRLSQRLSLARSEGHRQRRALLHDQLQIAAEYWHRTENFETHWATQWSSEDVSRFISLITGSYPDALQLNGKQLLRLAIATHARHARVDNEDIANEFYELVISTIHRKRIVRLFLQKNPPENANTVKAPSEERDRIEALQSHGDQHGFYPHAPAKLQRLAPGTPVDFQVPGSSSESKWKQAKIVSVSPHDGKFTIAPNNGGKVVHGVLEHQVRISSFGKAPSTSHRHHPGSQSKRLAKRSRKRRDIFASLCVGDRIFARPHSGLGQGDYQPGVIVALHKSSFTADVAFDSGRAVAHMDIRDVRPHPSQQHAAQDHRQQESPRASGETESKSGNVHTRASTGAMPHGTPVQIIKSTESAAVGITGRVRRALEFGLRYDVMLSNGDTMHNVPVGLLRRLDAERDASSDASQNSNVIGSHSYVDAICDRYKQVLRDAAQSRPDGKELRIQFDRLDKNRTGQLEASDFLEALHDLGFKPSENEVLEFIDRMSERRDGFVTYEDFVRFALPHGIQIGQRQLKRPLAFYKASLESAGVLRILESALETRLGELWERLADLDTMSLGILQEDVFTRCLTRLGARASADQYSALTRTFADSDGKVDYREFAVVVEVLLVQKITNASVQLTTQVQSTRRNSAHDERMDKDGRLLGPMERKLRKEIDAATRIQALARRRIAQRSIAIQKRQQLRAAQVAEVWTGSGCEGSHIEGQGAQPASGKTFERHAQVIEEWRKLMLLNTRNGAEVMTTFRAMDRDCDGLVSLEELSATLCKYSIDARRAGMIMREMDLDNDGAVDLTDFKMFLAGVRQRIVARDTALASTQPAIHVMIDELGQDLCAKLRRYFAVLKRCGTDLLELLLYRPRGLTMTSVLRKQGFVLERPEWKRLEVHFASMADHRGDRSVCEDFVRLLGMSLEEFDQQQFSKHEHHLREYLQNTKMDSDGISGLGRLSHKVVSAIKDLCKDESRAESKHEALWWLLSLQEPGEPLTLDRVDLERFFRALKLRPTSFEMDHLFGAQSAEPNGSTIQCSELAKLFGISPRVYEYLEEDHMYSRFCRSYVMSHRARLRVEAVEAITFVRREGSAAFVRWLRDAIGVSAYRKFRAMVIAAVSRGVRVTSGAWLSERTSAKLGFSSSTQLERVLLELNFGLSQDEIRNLCRALVQAASGDVDLFAFADLCEVIYATAALGESGGSGKAGAMSDADDEAREKAREETERYLREVIQEYIRTPTGHRNLVQVFESFDTQRNGTLDQSELEAVFKSLGVDLAKVDTGSLLRHYDVNQDGQLSYHEFLEAIDVRVHPVAEETPKRVRYGQGKTITKATQIDLDLLRDKLEKYNLRVKLCREDVDDACARVTSRGLLSRRDVMDVLAALGLGHCLTDSEVYSFSRLTKRKFKAFLLDVVKGRFSLAPRDNARTLGTVSTAAGEKGSTSSSNASITADTKVVLKMAPHTGKIGTVVGPGRSAGTYEICLESNGQVGKILDNVRRSQLQVAGGRPMICENTVVIDKATQQRGIVIRFALSDPDHVDVRFQNMIRKHVASSTLEALPADVSVASLSRGRRVFARSDVDDQYFAGSILRVDGRNGSADVQFDHGERETGVALKHIKPTSAKTSA</sequence>
<dbReference type="PROSITE" id="PS50088">
    <property type="entry name" value="ANK_REPEAT"/>
    <property type="match status" value="4"/>
</dbReference>
<dbReference type="SMART" id="SM00054">
    <property type="entry name" value="EFh"/>
    <property type="match status" value="6"/>
</dbReference>
<dbReference type="GO" id="GO:0005509">
    <property type="term" value="F:calcium ion binding"/>
    <property type="evidence" value="ECO:0007669"/>
    <property type="project" value="InterPro"/>
</dbReference>
<dbReference type="Pfam" id="PF12796">
    <property type="entry name" value="Ank_2"/>
    <property type="match status" value="3"/>
</dbReference>
<gene>
    <name evidence="7" type="ORF">FCC1311_011442</name>
</gene>
<feature type="domain" description="EF-hand" evidence="6">
    <location>
        <begin position="1048"/>
        <end position="1083"/>
    </location>
</feature>
<dbReference type="PROSITE" id="PS00018">
    <property type="entry name" value="EF_HAND_1"/>
    <property type="match status" value="4"/>
</dbReference>
<evidence type="ECO:0000259" key="6">
    <source>
        <dbReference type="PROSITE" id="PS50222"/>
    </source>
</evidence>
<feature type="repeat" description="ANK" evidence="4">
    <location>
        <begin position="286"/>
        <end position="318"/>
    </location>
</feature>
<dbReference type="SUPFAM" id="SSF47473">
    <property type="entry name" value="EF-hand"/>
    <property type="match status" value="2"/>
</dbReference>
<feature type="compositionally biased region" description="Polar residues" evidence="5">
    <location>
        <begin position="903"/>
        <end position="912"/>
    </location>
</feature>
<dbReference type="Gene3D" id="1.25.40.20">
    <property type="entry name" value="Ankyrin repeat-containing domain"/>
    <property type="match status" value="3"/>
</dbReference>
<dbReference type="Gene3D" id="1.10.238.10">
    <property type="entry name" value="EF-hand"/>
    <property type="match status" value="4"/>
</dbReference>
<accession>A0A2R5G1M9</accession>
<evidence type="ECO:0000256" key="5">
    <source>
        <dbReference type="SAM" id="MobiDB-lite"/>
    </source>
</evidence>
<evidence type="ECO:0000256" key="1">
    <source>
        <dbReference type="ARBA" id="ARBA00022737"/>
    </source>
</evidence>
<name>A0A2R5G1M9_9STRA</name>
<feature type="repeat" description="ANK" evidence="4">
    <location>
        <begin position="115"/>
        <end position="147"/>
    </location>
</feature>
<keyword evidence="2" id="KW-0106">Calcium</keyword>
<evidence type="ECO:0000256" key="3">
    <source>
        <dbReference type="ARBA" id="ARBA00023043"/>
    </source>
</evidence>
<proteinExistence type="predicted"/>
<keyword evidence="1" id="KW-0677">Repeat</keyword>
<dbReference type="PROSITE" id="PS50297">
    <property type="entry name" value="ANK_REP_REGION"/>
    <property type="match status" value="3"/>
</dbReference>
<feature type="domain" description="EF-hand" evidence="6">
    <location>
        <begin position="1307"/>
        <end position="1342"/>
    </location>
</feature>
<comment type="caution">
    <text evidence="7">The sequence shown here is derived from an EMBL/GenBank/DDBJ whole genome shotgun (WGS) entry which is preliminary data.</text>
</comment>
<dbReference type="Pfam" id="PF13202">
    <property type="entry name" value="EF-hand_5"/>
    <property type="match status" value="1"/>
</dbReference>
<reference evidence="7 8" key="1">
    <citation type="submission" date="2017-12" db="EMBL/GenBank/DDBJ databases">
        <title>Sequencing, de novo assembly and annotation of complete genome of a new Thraustochytrid species, strain FCC1311.</title>
        <authorList>
            <person name="Sedici K."/>
            <person name="Godart F."/>
            <person name="Aiese Cigliano R."/>
            <person name="Sanseverino W."/>
            <person name="Barakat M."/>
            <person name="Ortet P."/>
            <person name="Marechal E."/>
            <person name="Cagnac O."/>
            <person name="Amato A."/>
        </authorList>
    </citation>
    <scope>NUCLEOTIDE SEQUENCE [LARGE SCALE GENOMIC DNA]</scope>
</reference>
<dbReference type="InterPro" id="IPR018247">
    <property type="entry name" value="EF_Hand_1_Ca_BS"/>
</dbReference>
<dbReference type="InterPro" id="IPR011992">
    <property type="entry name" value="EF-hand-dom_pair"/>
</dbReference>
<evidence type="ECO:0000256" key="2">
    <source>
        <dbReference type="ARBA" id="ARBA00022837"/>
    </source>
</evidence>
<protein>
    <submittedName>
        <fullName evidence="7">Ankyrin repeat domain-containing protein 50</fullName>
    </submittedName>
</protein>
<feature type="domain" description="EF-hand" evidence="6">
    <location>
        <begin position="1349"/>
        <end position="1376"/>
    </location>
</feature>
<keyword evidence="3 4" id="KW-0040">ANK repeat</keyword>
<dbReference type="Pfam" id="PF13833">
    <property type="entry name" value="EF-hand_8"/>
    <property type="match status" value="1"/>
</dbReference>
<dbReference type="SMART" id="SM00248">
    <property type="entry name" value="ANK"/>
    <property type="match status" value="12"/>
</dbReference>
<dbReference type="InterPro" id="IPR036770">
    <property type="entry name" value="Ankyrin_rpt-contain_sf"/>
</dbReference>